<evidence type="ECO:0000313" key="3">
    <source>
        <dbReference type="Proteomes" id="UP001597519"/>
    </source>
</evidence>
<keyword evidence="1" id="KW-0472">Membrane</keyword>
<comment type="caution">
    <text evidence="2">The sequence shown here is derived from an EMBL/GenBank/DDBJ whole genome shotgun (WGS) entry which is preliminary data.</text>
</comment>
<organism evidence="2 3">
    <name type="scientific">Corticicoccus populi</name>
    <dbReference type="NCBI Taxonomy" id="1812821"/>
    <lineage>
        <taxon>Bacteria</taxon>
        <taxon>Bacillati</taxon>
        <taxon>Bacillota</taxon>
        <taxon>Bacilli</taxon>
        <taxon>Bacillales</taxon>
        <taxon>Staphylococcaceae</taxon>
        <taxon>Corticicoccus</taxon>
    </lineage>
</organism>
<dbReference type="RefSeq" id="WP_377773664.1">
    <property type="nucleotide sequence ID" value="NZ_JBHUOQ010000003.1"/>
</dbReference>
<keyword evidence="1" id="KW-1133">Transmembrane helix</keyword>
<protein>
    <submittedName>
        <fullName evidence="2">Uncharacterized protein</fullName>
    </submittedName>
</protein>
<keyword evidence="3" id="KW-1185">Reference proteome</keyword>
<reference evidence="3" key="1">
    <citation type="journal article" date="2019" name="Int. J. Syst. Evol. Microbiol.">
        <title>The Global Catalogue of Microorganisms (GCM) 10K type strain sequencing project: providing services to taxonomists for standard genome sequencing and annotation.</title>
        <authorList>
            <consortium name="The Broad Institute Genomics Platform"/>
            <consortium name="The Broad Institute Genome Sequencing Center for Infectious Disease"/>
            <person name="Wu L."/>
            <person name="Ma J."/>
        </authorList>
    </citation>
    <scope>NUCLEOTIDE SEQUENCE [LARGE SCALE GENOMIC DNA]</scope>
    <source>
        <strain evidence="3">KCTC 33575</strain>
    </source>
</reference>
<sequence length="75" mass="8710">MFSKNKQKRMILIFTGSASALVGVALLVTGVVFISDTGDLFGYLMLLLGLFIMWISFREFKEYHQLKREFEKEKK</sequence>
<accession>A0ABW5WX05</accession>
<keyword evidence="1" id="KW-0812">Transmembrane</keyword>
<name>A0ABW5WX05_9STAP</name>
<feature type="transmembrane region" description="Helical" evidence="1">
    <location>
        <begin position="40"/>
        <end position="57"/>
    </location>
</feature>
<feature type="transmembrane region" description="Helical" evidence="1">
    <location>
        <begin position="12"/>
        <end position="34"/>
    </location>
</feature>
<proteinExistence type="predicted"/>
<evidence type="ECO:0000313" key="2">
    <source>
        <dbReference type="EMBL" id="MFD2830537.1"/>
    </source>
</evidence>
<gene>
    <name evidence="2" type="ORF">ACFSX4_08695</name>
</gene>
<dbReference type="Proteomes" id="UP001597519">
    <property type="component" value="Unassembled WGS sequence"/>
</dbReference>
<dbReference type="EMBL" id="JBHUOQ010000003">
    <property type="protein sequence ID" value="MFD2830537.1"/>
    <property type="molecule type" value="Genomic_DNA"/>
</dbReference>
<evidence type="ECO:0000256" key="1">
    <source>
        <dbReference type="SAM" id="Phobius"/>
    </source>
</evidence>